<reference evidence="2 3" key="1">
    <citation type="submission" date="2011-02" db="EMBL/GenBank/DDBJ databases">
        <title>The Genome Sequence of Sphaeroforma arctica JP610.</title>
        <authorList>
            <consortium name="The Broad Institute Genome Sequencing Platform"/>
            <person name="Russ C."/>
            <person name="Cuomo C."/>
            <person name="Young S.K."/>
            <person name="Zeng Q."/>
            <person name="Gargeya S."/>
            <person name="Alvarado L."/>
            <person name="Berlin A."/>
            <person name="Chapman S.B."/>
            <person name="Chen Z."/>
            <person name="Freedman E."/>
            <person name="Gellesch M."/>
            <person name="Goldberg J."/>
            <person name="Griggs A."/>
            <person name="Gujja S."/>
            <person name="Heilman E."/>
            <person name="Heiman D."/>
            <person name="Howarth C."/>
            <person name="Mehta T."/>
            <person name="Neiman D."/>
            <person name="Pearson M."/>
            <person name="Roberts A."/>
            <person name="Saif S."/>
            <person name="Shea T."/>
            <person name="Shenoy N."/>
            <person name="Sisk P."/>
            <person name="Stolte C."/>
            <person name="Sykes S."/>
            <person name="White J."/>
            <person name="Yandava C."/>
            <person name="Burger G."/>
            <person name="Gray M.W."/>
            <person name="Holland P.W.H."/>
            <person name="King N."/>
            <person name="Lang F.B.F."/>
            <person name="Roger A.J."/>
            <person name="Ruiz-Trillo I."/>
            <person name="Haas B."/>
            <person name="Nusbaum C."/>
            <person name="Birren B."/>
        </authorList>
    </citation>
    <scope>NUCLEOTIDE SEQUENCE [LARGE SCALE GENOMIC DNA]</scope>
    <source>
        <strain evidence="2 3">JP610</strain>
    </source>
</reference>
<proteinExistence type="predicted"/>
<sequence>MSNHQRSWQDLPRHSTKPMTLPLPQPISQHKSYSDGNQSCSSGSADSVYSDDEFSVCGAEDNIICGTKNDEDTTSIMKLTRDMQTLRLRKHQRRHAVVDQLMSKTSPSPQITPRMKHMKFLRSMQQTIHHQQKSDSEQFRKITIIEVKSSGSI</sequence>
<accession>A0A0L0FV17</accession>
<dbReference type="EMBL" id="KQ242246">
    <property type="protein sequence ID" value="KNC79783.1"/>
    <property type="molecule type" value="Genomic_DNA"/>
</dbReference>
<evidence type="ECO:0000313" key="3">
    <source>
        <dbReference type="Proteomes" id="UP000054560"/>
    </source>
</evidence>
<evidence type="ECO:0000256" key="1">
    <source>
        <dbReference type="SAM" id="MobiDB-lite"/>
    </source>
</evidence>
<dbReference type="Proteomes" id="UP000054560">
    <property type="component" value="Unassembled WGS sequence"/>
</dbReference>
<evidence type="ECO:0000313" key="2">
    <source>
        <dbReference type="EMBL" id="KNC79783.1"/>
    </source>
</evidence>
<dbReference type="RefSeq" id="XP_014153685.1">
    <property type="nucleotide sequence ID" value="XM_014298210.1"/>
</dbReference>
<dbReference type="GeneID" id="25908342"/>
<name>A0A0L0FV17_9EUKA</name>
<gene>
    <name evidence="2" type="ORF">SARC_07838</name>
</gene>
<protein>
    <submittedName>
        <fullName evidence="2">Uncharacterized protein</fullName>
    </submittedName>
</protein>
<feature type="region of interest" description="Disordered" evidence="1">
    <location>
        <begin position="1"/>
        <end position="50"/>
    </location>
</feature>
<organism evidence="2 3">
    <name type="scientific">Sphaeroforma arctica JP610</name>
    <dbReference type="NCBI Taxonomy" id="667725"/>
    <lineage>
        <taxon>Eukaryota</taxon>
        <taxon>Ichthyosporea</taxon>
        <taxon>Ichthyophonida</taxon>
        <taxon>Sphaeroforma</taxon>
    </lineage>
</organism>
<keyword evidence="3" id="KW-1185">Reference proteome</keyword>
<dbReference type="AlphaFoldDB" id="A0A0L0FV17"/>
<feature type="compositionally biased region" description="Polar residues" evidence="1">
    <location>
        <begin position="26"/>
        <end position="47"/>
    </location>
</feature>